<evidence type="ECO:0000256" key="4">
    <source>
        <dbReference type="ARBA" id="ARBA00022723"/>
    </source>
</evidence>
<keyword evidence="8" id="KW-0234">DNA repair</keyword>
<evidence type="ECO:0000256" key="3">
    <source>
        <dbReference type="ARBA" id="ARBA00022722"/>
    </source>
</evidence>
<accession>A0A9D1E0R3</accession>
<keyword evidence="3" id="KW-0540">Nuclease</keyword>
<organism evidence="11 12">
    <name type="scientific">Candidatus Coprenecus avistercoris</name>
    <dbReference type="NCBI Taxonomy" id="2840730"/>
    <lineage>
        <taxon>Bacteria</taxon>
        <taxon>Pseudomonadati</taxon>
        <taxon>Bacteroidota</taxon>
        <taxon>Bacteroidia</taxon>
        <taxon>Bacteroidales</taxon>
        <taxon>Rikenellaceae</taxon>
        <taxon>Rikenellaceae incertae sedis</taxon>
        <taxon>Candidatus Coprenecus</taxon>
    </lineage>
</organism>
<dbReference type="CDD" id="cd09084">
    <property type="entry name" value="EEP-2"/>
    <property type="match status" value="1"/>
</dbReference>
<keyword evidence="11" id="KW-0255">Endonuclease</keyword>
<keyword evidence="9" id="KW-1133">Transmembrane helix</keyword>
<dbReference type="GO" id="GO:0016787">
    <property type="term" value="F:hydrolase activity"/>
    <property type="evidence" value="ECO:0007669"/>
    <property type="project" value="UniProtKB-KW"/>
</dbReference>
<reference evidence="11" key="2">
    <citation type="journal article" date="2021" name="PeerJ">
        <title>Extensive microbial diversity within the chicken gut microbiome revealed by metagenomics and culture.</title>
        <authorList>
            <person name="Gilroy R."/>
            <person name="Ravi A."/>
            <person name="Getino M."/>
            <person name="Pursley I."/>
            <person name="Horton D.L."/>
            <person name="Alikhan N.F."/>
            <person name="Baker D."/>
            <person name="Gharbi K."/>
            <person name="Hall N."/>
            <person name="Watson M."/>
            <person name="Adriaenssens E.M."/>
            <person name="Foster-Nyarko E."/>
            <person name="Jarju S."/>
            <person name="Secka A."/>
            <person name="Antonio M."/>
            <person name="Oren A."/>
            <person name="Chaudhuri R.R."/>
            <person name="La Ragione R."/>
            <person name="Hildebrand F."/>
            <person name="Pallen M.J."/>
        </authorList>
    </citation>
    <scope>NUCLEOTIDE SEQUENCE</scope>
    <source>
        <strain evidence="11">ChiHjej13B12-12457</strain>
    </source>
</reference>
<dbReference type="PANTHER" id="PTHR15822:SF4">
    <property type="entry name" value="TYROSYL-DNA PHOSPHODIESTERASE 2"/>
    <property type="match status" value="1"/>
</dbReference>
<evidence type="ECO:0000256" key="7">
    <source>
        <dbReference type="ARBA" id="ARBA00022842"/>
    </source>
</evidence>
<keyword evidence="5" id="KW-0227">DNA damage</keyword>
<evidence type="ECO:0000256" key="2">
    <source>
        <dbReference type="ARBA" id="ARBA00001946"/>
    </source>
</evidence>
<evidence type="ECO:0000313" key="12">
    <source>
        <dbReference type="Proteomes" id="UP000886744"/>
    </source>
</evidence>
<dbReference type="GO" id="GO:0046872">
    <property type="term" value="F:metal ion binding"/>
    <property type="evidence" value="ECO:0007669"/>
    <property type="project" value="UniProtKB-KW"/>
</dbReference>
<dbReference type="GO" id="GO:0006281">
    <property type="term" value="P:DNA repair"/>
    <property type="evidence" value="ECO:0007669"/>
    <property type="project" value="UniProtKB-KW"/>
</dbReference>
<gene>
    <name evidence="11" type="ORF">IAC94_03010</name>
</gene>
<dbReference type="InterPro" id="IPR036691">
    <property type="entry name" value="Endo/exonu/phosph_ase_sf"/>
</dbReference>
<evidence type="ECO:0000256" key="9">
    <source>
        <dbReference type="SAM" id="Phobius"/>
    </source>
</evidence>
<keyword evidence="6" id="KW-0378">Hydrolase</keyword>
<feature type="transmembrane region" description="Helical" evidence="9">
    <location>
        <begin position="12"/>
        <end position="36"/>
    </location>
</feature>
<dbReference type="Proteomes" id="UP000886744">
    <property type="component" value="Unassembled WGS sequence"/>
</dbReference>
<evidence type="ECO:0000256" key="5">
    <source>
        <dbReference type="ARBA" id="ARBA00022763"/>
    </source>
</evidence>
<comment type="cofactor">
    <cofactor evidence="2">
        <name>Mg(2+)</name>
        <dbReference type="ChEBI" id="CHEBI:18420"/>
    </cofactor>
</comment>
<evidence type="ECO:0000256" key="6">
    <source>
        <dbReference type="ARBA" id="ARBA00022801"/>
    </source>
</evidence>
<keyword evidence="9" id="KW-0472">Membrane</keyword>
<dbReference type="PANTHER" id="PTHR15822">
    <property type="entry name" value="TRAF AND TNF RECEPTOR-ASSOCIATED PROTEIN"/>
    <property type="match status" value="1"/>
</dbReference>
<feature type="transmembrane region" description="Helical" evidence="9">
    <location>
        <begin position="75"/>
        <end position="93"/>
    </location>
</feature>
<dbReference type="Pfam" id="PF03372">
    <property type="entry name" value="Exo_endo_phos"/>
    <property type="match status" value="1"/>
</dbReference>
<sequence>MTRRESRKRRSPFLSLSFRLVATVCCILLLLSYVSVLIDPGIFPLAGFFGLYFIPMLAVNVLLLVLALLRWSSSAWIPVIALLPSLFFVGFFFRAGDRNALPESVVARTDGLKVLTWNVGGFRSGVSDEVEDNIRGVTALVASESPDVVSLQEFRTGDPSGLRRMFPGYPHVREHFFRLRNGDYVGNVTFSRLPLRGDGHLPFRGTTNMVLYTDVEYAGKVLRLYNVHLESNNISLTSLIQDVRGGGYDELQQELAEAHEKVRRSSSRRGSQVRALLEDISGSGLPSVVCGDVNDTPMSYCFRSLRQGRKDTFCEAGKGFGATYRVLWPLLRIDYVFVPEDFEVLEHRTPRVGNSDHYPVIVKVHM</sequence>
<comment type="caution">
    <text evidence="11">The sequence shown here is derived from an EMBL/GenBank/DDBJ whole genome shotgun (WGS) entry which is preliminary data.</text>
</comment>
<evidence type="ECO:0000256" key="8">
    <source>
        <dbReference type="ARBA" id="ARBA00023204"/>
    </source>
</evidence>
<keyword evidence="7" id="KW-0460">Magnesium</keyword>
<evidence type="ECO:0000259" key="10">
    <source>
        <dbReference type="Pfam" id="PF03372"/>
    </source>
</evidence>
<feature type="transmembrane region" description="Helical" evidence="9">
    <location>
        <begin position="42"/>
        <end position="68"/>
    </location>
</feature>
<keyword evidence="9" id="KW-0812">Transmembrane</keyword>
<evidence type="ECO:0000256" key="1">
    <source>
        <dbReference type="ARBA" id="ARBA00001936"/>
    </source>
</evidence>
<evidence type="ECO:0000313" key="11">
    <source>
        <dbReference type="EMBL" id="HIR62477.1"/>
    </source>
</evidence>
<dbReference type="InterPro" id="IPR005135">
    <property type="entry name" value="Endo/exonuclease/phosphatase"/>
</dbReference>
<protein>
    <submittedName>
        <fullName evidence="11">Endonuclease/exonuclease/phosphatase family protein</fullName>
    </submittedName>
</protein>
<proteinExistence type="predicted"/>
<reference evidence="11" key="1">
    <citation type="submission" date="2020-10" db="EMBL/GenBank/DDBJ databases">
        <authorList>
            <person name="Gilroy R."/>
        </authorList>
    </citation>
    <scope>NUCLEOTIDE SEQUENCE</scope>
    <source>
        <strain evidence="11">ChiHjej13B12-12457</strain>
    </source>
</reference>
<comment type="cofactor">
    <cofactor evidence="1">
        <name>Mn(2+)</name>
        <dbReference type="ChEBI" id="CHEBI:29035"/>
    </cofactor>
</comment>
<dbReference type="Gene3D" id="3.60.10.10">
    <property type="entry name" value="Endonuclease/exonuclease/phosphatase"/>
    <property type="match status" value="1"/>
</dbReference>
<dbReference type="GO" id="GO:0004519">
    <property type="term" value="F:endonuclease activity"/>
    <property type="evidence" value="ECO:0007669"/>
    <property type="project" value="UniProtKB-KW"/>
</dbReference>
<dbReference type="AlphaFoldDB" id="A0A9D1E0R3"/>
<feature type="domain" description="Endonuclease/exonuclease/phosphatase" evidence="10">
    <location>
        <begin position="115"/>
        <end position="357"/>
    </location>
</feature>
<dbReference type="SUPFAM" id="SSF56219">
    <property type="entry name" value="DNase I-like"/>
    <property type="match status" value="1"/>
</dbReference>
<keyword evidence="4" id="KW-0479">Metal-binding</keyword>
<dbReference type="EMBL" id="DVHI01000037">
    <property type="protein sequence ID" value="HIR62477.1"/>
    <property type="molecule type" value="Genomic_DNA"/>
</dbReference>
<name>A0A9D1E0R3_9BACT</name>
<dbReference type="InterPro" id="IPR051547">
    <property type="entry name" value="TDP2-like"/>
</dbReference>